<evidence type="ECO:0000259" key="1">
    <source>
        <dbReference type="Pfam" id="PF13452"/>
    </source>
</evidence>
<dbReference type="InterPro" id="IPR052741">
    <property type="entry name" value="Mitochondrial_HTD2"/>
</dbReference>
<evidence type="ECO:0000313" key="2">
    <source>
        <dbReference type="EMBL" id="RTR15605.1"/>
    </source>
</evidence>
<name>A0A431VBN0_9PROT</name>
<dbReference type="RefSeq" id="WP_126619807.1">
    <property type="nucleotide sequence ID" value="NZ_JBHUCY010000026.1"/>
</dbReference>
<dbReference type="Gene3D" id="3.10.129.10">
    <property type="entry name" value="Hotdog Thioesterase"/>
    <property type="match status" value="2"/>
</dbReference>
<dbReference type="Proteomes" id="UP000277007">
    <property type="component" value="Unassembled WGS sequence"/>
</dbReference>
<reference evidence="2 3" key="1">
    <citation type="submission" date="2018-12" db="EMBL/GenBank/DDBJ databases">
        <authorList>
            <person name="Yang Y."/>
        </authorList>
    </citation>
    <scope>NUCLEOTIDE SEQUENCE [LARGE SCALE GENOMIC DNA]</scope>
    <source>
        <strain evidence="2 3">L-25-5w-1</strain>
    </source>
</reference>
<gene>
    <name evidence="2" type="ORF">EJ903_22835</name>
</gene>
<protein>
    <submittedName>
        <fullName evidence="2">Acyl-CoA dehydrogenase</fullName>
    </submittedName>
</protein>
<sequence>MARFEDLRNWIGRSERAEDIATLAPLAGLAATLDHDAPPWRAGEVPPLGHWLYFLPRAPQRDLAGDGHAHKGGFLPPVELPRRMWAGGSLSFHQPIRSGEAISRHSVIDDVVPKQGRSGRMVFVSVRHEIATATGPAVTEIHDIVYRDAARPDDPVPVGERPTEEPVWKRSLVPDPVLLFRYSALTFNGHRIHYDRRYCREVEGYPGLVFHGPLSATLLVDLYLRHNPGAWITGFRFRAKRPLFDIHPLTLCAVPTASGARMWVTDHEGFVAMSAELDGG</sequence>
<dbReference type="EMBL" id="RXMA01000033">
    <property type="protein sequence ID" value="RTR15605.1"/>
    <property type="molecule type" value="Genomic_DNA"/>
</dbReference>
<accession>A0A431VBN0</accession>
<comment type="caution">
    <text evidence="2">The sequence shown here is derived from an EMBL/GenBank/DDBJ whole genome shotgun (WGS) entry which is preliminary data.</text>
</comment>
<dbReference type="Pfam" id="PF13452">
    <property type="entry name" value="FAS1_DH_region"/>
    <property type="match status" value="1"/>
</dbReference>
<keyword evidence="3" id="KW-1185">Reference proteome</keyword>
<dbReference type="InterPro" id="IPR039569">
    <property type="entry name" value="FAS1-like_DH_region"/>
</dbReference>
<dbReference type="PANTHER" id="PTHR28152">
    <property type="entry name" value="HYDROXYACYL-THIOESTER DEHYDRATASE TYPE 2, MITOCHONDRIAL"/>
    <property type="match status" value="1"/>
</dbReference>
<organism evidence="2 3">
    <name type="scientific">Azospirillum griseum</name>
    <dbReference type="NCBI Taxonomy" id="2496639"/>
    <lineage>
        <taxon>Bacteria</taxon>
        <taxon>Pseudomonadati</taxon>
        <taxon>Pseudomonadota</taxon>
        <taxon>Alphaproteobacteria</taxon>
        <taxon>Rhodospirillales</taxon>
        <taxon>Azospirillaceae</taxon>
        <taxon>Azospirillum</taxon>
    </lineage>
</organism>
<dbReference type="SUPFAM" id="SSF54637">
    <property type="entry name" value="Thioesterase/thiol ester dehydrase-isomerase"/>
    <property type="match status" value="2"/>
</dbReference>
<evidence type="ECO:0000313" key="3">
    <source>
        <dbReference type="Proteomes" id="UP000277007"/>
    </source>
</evidence>
<feature type="domain" description="FAS1-like dehydratase" evidence="1">
    <location>
        <begin position="76"/>
        <end position="140"/>
    </location>
</feature>
<dbReference type="OrthoDB" id="7183822at2"/>
<dbReference type="AlphaFoldDB" id="A0A431VBN0"/>
<dbReference type="PANTHER" id="PTHR28152:SF1">
    <property type="entry name" value="HYDROXYACYL-THIOESTER DEHYDRATASE TYPE 2, MITOCHONDRIAL"/>
    <property type="match status" value="1"/>
</dbReference>
<dbReference type="InterPro" id="IPR029069">
    <property type="entry name" value="HotDog_dom_sf"/>
</dbReference>
<dbReference type="GO" id="GO:0019171">
    <property type="term" value="F:(3R)-hydroxyacyl-[acyl-carrier-protein] dehydratase activity"/>
    <property type="evidence" value="ECO:0007669"/>
    <property type="project" value="TreeGrafter"/>
</dbReference>
<proteinExistence type="predicted"/>